<dbReference type="InterPro" id="IPR013135">
    <property type="entry name" value="Vitelline_membr_Cys-rich-dom"/>
</dbReference>
<dbReference type="Pfam" id="PF10542">
    <property type="entry name" value="Vitelline_membr"/>
    <property type="match status" value="1"/>
</dbReference>
<organism evidence="6 7">
    <name type="scientific">Drosophila ananassae</name>
    <name type="common">Fruit fly</name>
    <dbReference type="NCBI Taxonomy" id="7217"/>
    <lineage>
        <taxon>Eukaryota</taxon>
        <taxon>Metazoa</taxon>
        <taxon>Ecdysozoa</taxon>
        <taxon>Arthropoda</taxon>
        <taxon>Hexapoda</taxon>
        <taxon>Insecta</taxon>
        <taxon>Pterygota</taxon>
        <taxon>Neoptera</taxon>
        <taxon>Endopterygota</taxon>
        <taxon>Diptera</taxon>
        <taxon>Brachycera</taxon>
        <taxon>Muscomorpha</taxon>
        <taxon>Ephydroidea</taxon>
        <taxon>Drosophilidae</taxon>
        <taxon>Drosophila</taxon>
        <taxon>Sophophora</taxon>
    </lineage>
</organism>
<dbReference type="KEGG" id="dan:6497122"/>
<dbReference type="FunCoup" id="B3MMP5">
    <property type="interactions" value="19"/>
</dbReference>
<dbReference type="STRING" id="7217.B3MMP5"/>
<reference evidence="6 7" key="1">
    <citation type="journal article" date="2007" name="Nature">
        <title>Evolution of genes and genomes on the Drosophila phylogeny.</title>
        <authorList>
            <consortium name="Drosophila 12 Genomes Consortium"/>
            <person name="Clark A.G."/>
            <person name="Eisen M.B."/>
            <person name="Smith D.R."/>
            <person name="Bergman C.M."/>
            <person name="Oliver B."/>
            <person name="Markow T.A."/>
            <person name="Kaufman T.C."/>
            <person name="Kellis M."/>
            <person name="Gelbart W."/>
            <person name="Iyer V.N."/>
            <person name="Pollard D.A."/>
            <person name="Sackton T.B."/>
            <person name="Larracuente A.M."/>
            <person name="Singh N.D."/>
            <person name="Abad J.P."/>
            <person name="Abt D.N."/>
            <person name="Adryan B."/>
            <person name="Aguade M."/>
            <person name="Akashi H."/>
            <person name="Anderson W.W."/>
            <person name="Aquadro C.F."/>
            <person name="Ardell D.H."/>
            <person name="Arguello R."/>
            <person name="Artieri C.G."/>
            <person name="Barbash D.A."/>
            <person name="Barker D."/>
            <person name="Barsanti P."/>
            <person name="Batterham P."/>
            <person name="Batzoglou S."/>
            <person name="Begun D."/>
            <person name="Bhutkar A."/>
            <person name="Blanco E."/>
            <person name="Bosak S.A."/>
            <person name="Bradley R.K."/>
            <person name="Brand A.D."/>
            <person name="Brent M.R."/>
            <person name="Brooks A.N."/>
            <person name="Brown R.H."/>
            <person name="Butlin R.K."/>
            <person name="Caggese C."/>
            <person name="Calvi B.R."/>
            <person name="Bernardo de Carvalho A."/>
            <person name="Caspi A."/>
            <person name="Castrezana S."/>
            <person name="Celniker S.E."/>
            <person name="Chang J.L."/>
            <person name="Chapple C."/>
            <person name="Chatterji S."/>
            <person name="Chinwalla A."/>
            <person name="Civetta A."/>
            <person name="Clifton S.W."/>
            <person name="Comeron J.M."/>
            <person name="Costello J.C."/>
            <person name="Coyne J.A."/>
            <person name="Daub J."/>
            <person name="David R.G."/>
            <person name="Delcher A.L."/>
            <person name="Delehaunty K."/>
            <person name="Do C.B."/>
            <person name="Ebling H."/>
            <person name="Edwards K."/>
            <person name="Eickbush T."/>
            <person name="Evans J.D."/>
            <person name="Filipski A."/>
            <person name="Findeiss S."/>
            <person name="Freyhult E."/>
            <person name="Fulton L."/>
            <person name="Fulton R."/>
            <person name="Garcia A.C."/>
            <person name="Gardiner A."/>
            <person name="Garfield D.A."/>
            <person name="Garvin B.E."/>
            <person name="Gibson G."/>
            <person name="Gilbert D."/>
            <person name="Gnerre S."/>
            <person name="Godfrey J."/>
            <person name="Good R."/>
            <person name="Gotea V."/>
            <person name="Gravely B."/>
            <person name="Greenberg A.J."/>
            <person name="Griffiths-Jones S."/>
            <person name="Gross S."/>
            <person name="Guigo R."/>
            <person name="Gustafson E.A."/>
            <person name="Haerty W."/>
            <person name="Hahn M.W."/>
            <person name="Halligan D.L."/>
            <person name="Halpern A.L."/>
            <person name="Halter G.M."/>
            <person name="Han M.V."/>
            <person name="Heger A."/>
            <person name="Hillier L."/>
            <person name="Hinrichs A.S."/>
            <person name="Holmes I."/>
            <person name="Hoskins R.A."/>
            <person name="Hubisz M.J."/>
            <person name="Hultmark D."/>
            <person name="Huntley M.A."/>
            <person name="Jaffe D.B."/>
            <person name="Jagadeeshan S."/>
            <person name="Jeck W.R."/>
            <person name="Johnson J."/>
            <person name="Jones C.D."/>
            <person name="Jordan W.C."/>
            <person name="Karpen G.H."/>
            <person name="Kataoka E."/>
            <person name="Keightley P.D."/>
            <person name="Kheradpour P."/>
            <person name="Kirkness E.F."/>
            <person name="Koerich L.B."/>
            <person name="Kristiansen K."/>
            <person name="Kudrna D."/>
            <person name="Kulathinal R.J."/>
            <person name="Kumar S."/>
            <person name="Kwok R."/>
            <person name="Lander E."/>
            <person name="Langley C.H."/>
            <person name="Lapoint R."/>
            <person name="Lazzaro B.P."/>
            <person name="Lee S.J."/>
            <person name="Levesque L."/>
            <person name="Li R."/>
            <person name="Lin C.F."/>
            <person name="Lin M.F."/>
            <person name="Lindblad-Toh K."/>
            <person name="Llopart A."/>
            <person name="Long M."/>
            <person name="Low L."/>
            <person name="Lozovsky E."/>
            <person name="Lu J."/>
            <person name="Luo M."/>
            <person name="Machado C.A."/>
            <person name="Makalowski W."/>
            <person name="Marzo M."/>
            <person name="Matsuda M."/>
            <person name="Matzkin L."/>
            <person name="McAllister B."/>
            <person name="McBride C.S."/>
            <person name="McKernan B."/>
            <person name="McKernan K."/>
            <person name="Mendez-Lago M."/>
            <person name="Minx P."/>
            <person name="Mollenhauer M.U."/>
            <person name="Montooth K."/>
            <person name="Mount S.M."/>
            <person name="Mu X."/>
            <person name="Myers E."/>
            <person name="Negre B."/>
            <person name="Newfeld S."/>
            <person name="Nielsen R."/>
            <person name="Noor M.A."/>
            <person name="O'Grady P."/>
            <person name="Pachter L."/>
            <person name="Papaceit M."/>
            <person name="Parisi M.J."/>
            <person name="Parisi M."/>
            <person name="Parts L."/>
            <person name="Pedersen J.S."/>
            <person name="Pesole G."/>
            <person name="Phillippy A.M."/>
            <person name="Ponting C.P."/>
            <person name="Pop M."/>
            <person name="Porcelli D."/>
            <person name="Powell J.R."/>
            <person name="Prohaska S."/>
            <person name="Pruitt K."/>
            <person name="Puig M."/>
            <person name="Quesneville H."/>
            <person name="Ram K.R."/>
            <person name="Rand D."/>
            <person name="Rasmussen M.D."/>
            <person name="Reed L.K."/>
            <person name="Reenan R."/>
            <person name="Reily A."/>
            <person name="Remington K.A."/>
            <person name="Rieger T.T."/>
            <person name="Ritchie M.G."/>
            <person name="Robin C."/>
            <person name="Rogers Y.H."/>
            <person name="Rohde C."/>
            <person name="Rozas J."/>
            <person name="Rubenfield M.J."/>
            <person name="Ruiz A."/>
            <person name="Russo S."/>
            <person name="Salzberg S.L."/>
            <person name="Sanchez-Gracia A."/>
            <person name="Saranga D.J."/>
            <person name="Sato H."/>
            <person name="Schaeffer S.W."/>
            <person name="Schatz M.C."/>
            <person name="Schlenke T."/>
            <person name="Schwartz R."/>
            <person name="Segarra C."/>
            <person name="Singh R.S."/>
            <person name="Sirot L."/>
            <person name="Sirota M."/>
            <person name="Sisneros N.B."/>
            <person name="Smith C.D."/>
            <person name="Smith T.F."/>
            <person name="Spieth J."/>
            <person name="Stage D.E."/>
            <person name="Stark A."/>
            <person name="Stephan W."/>
            <person name="Strausberg R.L."/>
            <person name="Strempel S."/>
            <person name="Sturgill D."/>
            <person name="Sutton G."/>
            <person name="Sutton G.G."/>
            <person name="Tao W."/>
            <person name="Teichmann S."/>
            <person name="Tobari Y.N."/>
            <person name="Tomimura Y."/>
            <person name="Tsolas J.M."/>
            <person name="Valente V.L."/>
            <person name="Venter E."/>
            <person name="Venter J.C."/>
            <person name="Vicario S."/>
            <person name="Vieira F.G."/>
            <person name="Vilella A.J."/>
            <person name="Villasante A."/>
            <person name="Walenz B."/>
            <person name="Wang J."/>
            <person name="Wasserman M."/>
            <person name="Watts T."/>
            <person name="Wilson D."/>
            <person name="Wilson R.K."/>
            <person name="Wing R.A."/>
            <person name="Wolfner M.F."/>
            <person name="Wong A."/>
            <person name="Wong G.K."/>
            <person name="Wu C.I."/>
            <person name="Wu G."/>
            <person name="Yamamoto D."/>
            <person name="Yang H.P."/>
            <person name="Yang S.P."/>
            <person name="Yorke J.A."/>
            <person name="Yoshida K."/>
            <person name="Zdobnov E."/>
            <person name="Zhang P."/>
            <person name="Zhang Y."/>
            <person name="Zimin A.V."/>
            <person name="Baldwin J."/>
            <person name="Abdouelleil A."/>
            <person name="Abdulkadir J."/>
            <person name="Abebe A."/>
            <person name="Abera B."/>
            <person name="Abreu J."/>
            <person name="Acer S.C."/>
            <person name="Aftuck L."/>
            <person name="Alexander A."/>
            <person name="An P."/>
            <person name="Anderson E."/>
            <person name="Anderson S."/>
            <person name="Arachi H."/>
            <person name="Azer M."/>
            <person name="Bachantsang P."/>
            <person name="Barry A."/>
            <person name="Bayul T."/>
            <person name="Berlin A."/>
            <person name="Bessette D."/>
            <person name="Bloom T."/>
            <person name="Blye J."/>
            <person name="Boguslavskiy L."/>
            <person name="Bonnet C."/>
            <person name="Boukhgalter B."/>
            <person name="Bourzgui I."/>
            <person name="Brown A."/>
            <person name="Cahill P."/>
            <person name="Channer S."/>
            <person name="Cheshatsang Y."/>
            <person name="Chuda L."/>
            <person name="Citroen M."/>
            <person name="Collymore A."/>
            <person name="Cooke P."/>
            <person name="Costello M."/>
            <person name="D'Aco K."/>
            <person name="Daza R."/>
            <person name="De Haan G."/>
            <person name="DeGray S."/>
            <person name="DeMaso C."/>
            <person name="Dhargay N."/>
            <person name="Dooley K."/>
            <person name="Dooley E."/>
            <person name="Doricent M."/>
            <person name="Dorje P."/>
            <person name="Dorjee K."/>
            <person name="Dupes A."/>
            <person name="Elong R."/>
            <person name="Falk J."/>
            <person name="Farina A."/>
            <person name="Faro S."/>
            <person name="Ferguson D."/>
            <person name="Fisher S."/>
            <person name="Foley C.D."/>
            <person name="Franke A."/>
            <person name="Friedrich D."/>
            <person name="Gadbois L."/>
            <person name="Gearin G."/>
            <person name="Gearin C.R."/>
            <person name="Giannoukos G."/>
            <person name="Goode T."/>
            <person name="Graham J."/>
            <person name="Grandbois E."/>
            <person name="Grewal S."/>
            <person name="Gyaltsen K."/>
            <person name="Hafez N."/>
            <person name="Hagos B."/>
            <person name="Hall J."/>
            <person name="Henson C."/>
            <person name="Hollinger A."/>
            <person name="Honan T."/>
            <person name="Huard M.D."/>
            <person name="Hughes L."/>
            <person name="Hurhula B."/>
            <person name="Husby M.E."/>
            <person name="Kamat A."/>
            <person name="Kanga B."/>
            <person name="Kashin S."/>
            <person name="Khazanovich D."/>
            <person name="Kisner P."/>
            <person name="Lance K."/>
            <person name="Lara M."/>
            <person name="Lee W."/>
            <person name="Lennon N."/>
            <person name="Letendre F."/>
            <person name="LeVine R."/>
            <person name="Lipovsky A."/>
            <person name="Liu X."/>
            <person name="Liu J."/>
            <person name="Liu S."/>
            <person name="Lokyitsang T."/>
            <person name="Lokyitsang Y."/>
            <person name="Lubonja R."/>
            <person name="Lui A."/>
            <person name="MacDonald P."/>
            <person name="Magnisalis V."/>
            <person name="Maru K."/>
            <person name="Matthews C."/>
            <person name="McCusker W."/>
            <person name="McDonough S."/>
            <person name="Mehta T."/>
            <person name="Meldrim J."/>
            <person name="Meneus L."/>
            <person name="Mihai O."/>
            <person name="Mihalev A."/>
            <person name="Mihova T."/>
            <person name="Mittelman R."/>
            <person name="Mlenga V."/>
            <person name="Montmayeur A."/>
            <person name="Mulrain L."/>
            <person name="Navidi A."/>
            <person name="Naylor J."/>
            <person name="Negash T."/>
            <person name="Nguyen T."/>
            <person name="Nguyen N."/>
            <person name="Nicol R."/>
            <person name="Norbu C."/>
            <person name="Norbu N."/>
            <person name="Novod N."/>
            <person name="O'Neill B."/>
            <person name="Osman S."/>
            <person name="Markiewicz E."/>
            <person name="Oyono O.L."/>
            <person name="Patti C."/>
            <person name="Phunkhang P."/>
            <person name="Pierre F."/>
            <person name="Priest M."/>
            <person name="Raghuraman S."/>
            <person name="Rege F."/>
            <person name="Reyes R."/>
            <person name="Rise C."/>
            <person name="Rogov P."/>
            <person name="Ross K."/>
            <person name="Ryan E."/>
            <person name="Settipalli S."/>
            <person name="Shea T."/>
            <person name="Sherpa N."/>
            <person name="Shi L."/>
            <person name="Shih D."/>
            <person name="Sparrow T."/>
            <person name="Spaulding J."/>
            <person name="Stalker J."/>
            <person name="Stange-Thomann N."/>
            <person name="Stavropoulos S."/>
            <person name="Stone C."/>
            <person name="Strader C."/>
            <person name="Tesfaye S."/>
            <person name="Thomson T."/>
            <person name="Thoulutsang Y."/>
            <person name="Thoulutsang D."/>
            <person name="Topham K."/>
            <person name="Topping I."/>
            <person name="Tsamla T."/>
            <person name="Vassiliev H."/>
            <person name="Vo A."/>
            <person name="Wangchuk T."/>
            <person name="Wangdi T."/>
            <person name="Weiand M."/>
            <person name="Wilkinson J."/>
            <person name="Wilson A."/>
            <person name="Yadav S."/>
            <person name="Young G."/>
            <person name="Yu Q."/>
            <person name="Zembek L."/>
            <person name="Zhong D."/>
            <person name="Zimmer A."/>
            <person name="Zwirko Z."/>
            <person name="Jaffe D.B."/>
            <person name="Alvarez P."/>
            <person name="Brockman W."/>
            <person name="Butler J."/>
            <person name="Chin C."/>
            <person name="Gnerre S."/>
            <person name="Grabherr M."/>
            <person name="Kleber M."/>
            <person name="Mauceli E."/>
            <person name="MacCallum I."/>
        </authorList>
    </citation>
    <scope>NUCLEOTIDE SEQUENCE [LARGE SCALE GENOMIC DNA]</scope>
    <source>
        <strain evidence="7">Tucson 14024-0371.13</strain>
    </source>
</reference>
<dbReference type="HOGENOM" id="CLU_1316645_0_0_1"/>
<comment type="subcellular location">
    <subcellularLocation>
        <location evidence="1">Secreted</location>
    </subcellularLocation>
</comment>
<evidence type="ECO:0000256" key="3">
    <source>
        <dbReference type="ARBA" id="ARBA00022729"/>
    </source>
</evidence>
<evidence type="ECO:0000259" key="5">
    <source>
        <dbReference type="PROSITE" id="PS51137"/>
    </source>
</evidence>
<dbReference type="EMBL" id="CH902620">
    <property type="protein sequence ID" value="EDV31936.1"/>
    <property type="molecule type" value="Genomic_DNA"/>
</dbReference>
<evidence type="ECO:0000313" key="6">
    <source>
        <dbReference type="EMBL" id="EDV31936.1"/>
    </source>
</evidence>
<dbReference type="PROSITE" id="PS51137">
    <property type="entry name" value="VM"/>
    <property type="match status" value="1"/>
</dbReference>
<proteinExistence type="predicted"/>
<name>B3MMP5_DROAN</name>
<evidence type="ECO:0000313" key="7">
    <source>
        <dbReference type="Proteomes" id="UP000007801"/>
    </source>
</evidence>
<keyword evidence="2" id="KW-0964">Secreted</keyword>
<dbReference type="AlphaFoldDB" id="B3MMP5"/>
<dbReference type="eggNOG" id="ENOG502TBDT">
    <property type="taxonomic scope" value="Eukaryota"/>
</dbReference>
<gene>
    <name evidence="6" type="primary">Dana\GF14294</name>
    <name evidence="6" type="synonym">dana_GLEANR_15056</name>
    <name evidence="6" type="ORF">GF14294</name>
</gene>
<dbReference type="OrthoDB" id="7871796at2759"/>
<evidence type="ECO:0000256" key="1">
    <source>
        <dbReference type="ARBA" id="ARBA00004613"/>
    </source>
</evidence>
<feature type="chain" id="PRO_5002793551" description="VM domain-containing protein" evidence="4">
    <location>
        <begin position="17"/>
        <end position="183"/>
    </location>
</feature>
<dbReference type="InParanoid" id="B3MMP5"/>
<dbReference type="Proteomes" id="UP000007801">
    <property type="component" value="Unassembled WGS sequence"/>
</dbReference>
<evidence type="ECO:0000256" key="2">
    <source>
        <dbReference type="ARBA" id="ARBA00022525"/>
    </source>
</evidence>
<dbReference type="GeneID" id="6497122"/>
<keyword evidence="7" id="KW-1185">Reference proteome</keyword>
<feature type="domain" description="VM" evidence="5">
    <location>
        <begin position="151"/>
        <end position="183"/>
    </location>
</feature>
<keyword evidence="3 4" id="KW-0732">Signal</keyword>
<evidence type="ECO:0000256" key="4">
    <source>
        <dbReference type="SAM" id="SignalP"/>
    </source>
</evidence>
<dbReference type="CTD" id="33828"/>
<feature type="signal peptide" evidence="4">
    <location>
        <begin position="1"/>
        <end position="16"/>
    </location>
</feature>
<dbReference type="OMA" id="LYHFIPV"/>
<sequence>MLRYLGFLLIIAGAHCLGRLSGYNPVLTPATRCVRSLPLPLYHFIPVRVLTPKTFLEDSASHSELIRQARQQQIVQEVVVENNFGGPGFGGPGFGGPGFGGPGFGGPGFGGPGFGGPGFGRPGFGGFRRPGFGFARSYDQEEPEPYEAPAEITSAPCPKNYVFSCEAVIKPVPCASPSTGSGY</sequence>
<dbReference type="GO" id="GO:0005576">
    <property type="term" value="C:extracellular region"/>
    <property type="evidence" value="ECO:0007669"/>
    <property type="project" value="UniProtKB-SubCell"/>
</dbReference>
<protein>
    <recommendedName>
        <fullName evidence="5">VM domain-containing protein</fullName>
    </recommendedName>
</protein>
<accession>B3MMP5</accession>